<reference evidence="2" key="1">
    <citation type="submission" date="2021-06" db="EMBL/GenBank/DDBJ databases">
        <title>Paracoccus bacterium XHP0099 sp. nov., isolated from the surface waters of the Yellow Sea.</title>
        <authorList>
            <person name="Xue H."/>
            <person name="Zhang D."/>
        </authorList>
    </citation>
    <scope>NUCLEOTIDE SEQUENCE</scope>
    <source>
        <strain evidence="2">XHP0099</strain>
    </source>
</reference>
<dbReference type="RefSeq" id="WP_216034962.1">
    <property type="nucleotide sequence ID" value="NZ_JAHKNG010000087.1"/>
</dbReference>
<dbReference type="InterPro" id="IPR000835">
    <property type="entry name" value="HTH_MarR-typ"/>
</dbReference>
<name>A0ABS6ARY3_9RHOB</name>
<gene>
    <name evidence="2" type="ORF">KNW02_20105</name>
</gene>
<sequence>MSDKNSEETLKRNPDAELAFRLRDTLARGARRVRIDTGPPLAQMSVLGLLTRNQAMSTNDLAAAERMRPQSMTVIVRTLEENGLVQRRPHPTDRRQTLIEKTEKGSQLLNEILAMREDWLARVIATRLDATERAELKRGLELISRVIED</sequence>
<keyword evidence="3" id="KW-1185">Reference proteome</keyword>
<dbReference type="PANTHER" id="PTHR39515">
    <property type="entry name" value="CONSERVED PROTEIN"/>
    <property type="match status" value="1"/>
</dbReference>
<dbReference type="InterPro" id="IPR052526">
    <property type="entry name" value="HTH-type_Bedaq_tolerance"/>
</dbReference>
<protein>
    <submittedName>
        <fullName evidence="2">MarR family transcriptional regulator</fullName>
    </submittedName>
</protein>
<dbReference type="PANTHER" id="PTHR39515:SF2">
    <property type="entry name" value="HTH-TYPE TRANSCRIPTIONAL REGULATOR RV0880"/>
    <property type="match status" value="1"/>
</dbReference>
<evidence type="ECO:0000313" key="3">
    <source>
        <dbReference type="Proteomes" id="UP001166191"/>
    </source>
</evidence>
<dbReference type="Proteomes" id="UP001166191">
    <property type="component" value="Unassembled WGS sequence"/>
</dbReference>
<dbReference type="PROSITE" id="PS50995">
    <property type="entry name" value="HTH_MARR_2"/>
    <property type="match status" value="1"/>
</dbReference>
<feature type="domain" description="HTH marR-type" evidence="1">
    <location>
        <begin position="15"/>
        <end position="148"/>
    </location>
</feature>
<evidence type="ECO:0000313" key="2">
    <source>
        <dbReference type="EMBL" id="MBU3032379.1"/>
    </source>
</evidence>
<comment type="caution">
    <text evidence="2">The sequence shown here is derived from an EMBL/GenBank/DDBJ whole genome shotgun (WGS) entry which is preliminary data.</text>
</comment>
<proteinExistence type="predicted"/>
<dbReference type="Pfam" id="PF01047">
    <property type="entry name" value="MarR"/>
    <property type="match status" value="1"/>
</dbReference>
<evidence type="ECO:0000259" key="1">
    <source>
        <dbReference type="PROSITE" id="PS50995"/>
    </source>
</evidence>
<organism evidence="2 3">
    <name type="scientific">Paracoccus marinaquae</name>
    <dbReference type="NCBI Taxonomy" id="2841926"/>
    <lineage>
        <taxon>Bacteria</taxon>
        <taxon>Pseudomonadati</taxon>
        <taxon>Pseudomonadota</taxon>
        <taxon>Alphaproteobacteria</taxon>
        <taxon>Rhodobacterales</taxon>
        <taxon>Paracoccaceae</taxon>
        <taxon>Paracoccus</taxon>
    </lineage>
</organism>
<dbReference type="EMBL" id="JAHKNG010000087">
    <property type="protein sequence ID" value="MBU3032379.1"/>
    <property type="molecule type" value="Genomic_DNA"/>
</dbReference>
<accession>A0ABS6ARY3</accession>
<dbReference type="SMART" id="SM00347">
    <property type="entry name" value="HTH_MARR"/>
    <property type="match status" value="1"/>
</dbReference>